<organism evidence="4 5">
    <name type="scientific">Shimazuella alba</name>
    <dbReference type="NCBI Taxonomy" id="2690964"/>
    <lineage>
        <taxon>Bacteria</taxon>
        <taxon>Bacillati</taxon>
        <taxon>Bacillota</taxon>
        <taxon>Bacilli</taxon>
        <taxon>Bacillales</taxon>
        <taxon>Thermoactinomycetaceae</taxon>
        <taxon>Shimazuella</taxon>
    </lineage>
</organism>
<gene>
    <name evidence="4" type="ORF">GSM42_12525</name>
</gene>
<sequence length="341" mass="37854">MQRSTKWIAGIVAVIFVLGSIIATTSSYWGSTKNNNSTQNTTQTTAKPLDTSSQKIAAEYKGGKVTEGELNAYININSFFDPQLAAIFASTDKTAVAQQKQARQEFARVYLTKKYIASLQKVTPADQKKIDQQGKQLEQQVIQFAQMMNQNAKFKNIQEAISGKGFTQSQLQMVAEQDAKVDMYLLKQIENKTYERVKLRHILVSYTAAGTQAQEGQTSRTEAQAKTRALEAKKKLDEGGDFAKLTKEYSDDPGSKDKGGLYDSDVSGFVPEFANAAKTLPIGKISDPIKTEYGFHVMKVEARTQDKIANAPKDQLEQIQSTKKQEVFSQLQKSIGIKLHI</sequence>
<dbReference type="InterPro" id="IPR000297">
    <property type="entry name" value="PPIase_PpiC"/>
</dbReference>
<evidence type="ECO:0000256" key="2">
    <source>
        <dbReference type="SAM" id="Phobius"/>
    </source>
</evidence>
<dbReference type="AlphaFoldDB" id="A0A6I4W1C0"/>
<evidence type="ECO:0000313" key="4">
    <source>
        <dbReference type="EMBL" id="MXQ54524.1"/>
    </source>
</evidence>
<dbReference type="SUPFAM" id="SSF54534">
    <property type="entry name" value="FKBP-like"/>
    <property type="match status" value="1"/>
</dbReference>
<dbReference type="EMBL" id="WUUL01000008">
    <property type="protein sequence ID" value="MXQ54524.1"/>
    <property type="molecule type" value="Genomic_DNA"/>
</dbReference>
<keyword evidence="1" id="KW-0413">Isomerase</keyword>
<feature type="domain" description="PpiC" evidence="3">
    <location>
        <begin position="194"/>
        <end position="302"/>
    </location>
</feature>
<keyword evidence="5" id="KW-1185">Reference proteome</keyword>
<dbReference type="Proteomes" id="UP000430692">
    <property type="component" value="Unassembled WGS sequence"/>
</dbReference>
<keyword evidence="1" id="KW-0697">Rotamase</keyword>
<keyword evidence="2" id="KW-0812">Transmembrane</keyword>
<dbReference type="PANTHER" id="PTHR47245:SF2">
    <property type="entry name" value="PEPTIDYL-PROLYL CIS-TRANS ISOMERASE HP_0175-RELATED"/>
    <property type="match status" value="1"/>
</dbReference>
<dbReference type="GO" id="GO:0003755">
    <property type="term" value="F:peptidyl-prolyl cis-trans isomerase activity"/>
    <property type="evidence" value="ECO:0007669"/>
    <property type="project" value="UniProtKB-KW"/>
</dbReference>
<proteinExistence type="predicted"/>
<evidence type="ECO:0000313" key="5">
    <source>
        <dbReference type="Proteomes" id="UP000430692"/>
    </source>
</evidence>
<dbReference type="PANTHER" id="PTHR47245">
    <property type="entry name" value="PEPTIDYLPROLYL ISOMERASE"/>
    <property type="match status" value="1"/>
</dbReference>
<name>A0A6I4W1C0_9BACL</name>
<protein>
    <recommendedName>
        <fullName evidence="3">PpiC domain-containing protein</fullName>
    </recommendedName>
</protein>
<dbReference type="RefSeq" id="WP_160801883.1">
    <property type="nucleotide sequence ID" value="NZ_WUUL01000008.1"/>
</dbReference>
<evidence type="ECO:0000256" key="1">
    <source>
        <dbReference type="PROSITE-ProRule" id="PRU00278"/>
    </source>
</evidence>
<comment type="caution">
    <text evidence="4">The sequence shown here is derived from an EMBL/GenBank/DDBJ whole genome shotgun (WGS) entry which is preliminary data.</text>
</comment>
<evidence type="ECO:0000259" key="3">
    <source>
        <dbReference type="PROSITE" id="PS50198"/>
    </source>
</evidence>
<dbReference type="Pfam" id="PF13616">
    <property type="entry name" value="Rotamase_3"/>
    <property type="match status" value="1"/>
</dbReference>
<keyword evidence="2" id="KW-0472">Membrane</keyword>
<dbReference type="InterPro" id="IPR046357">
    <property type="entry name" value="PPIase_dom_sf"/>
</dbReference>
<keyword evidence="2" id="KW-1133">Transmembrane helix</keyword>
<dbReference type="InterPro" id="IPR050245">
    <property type="entry name" value="PrsA_foldase"/>
</dbReference>
<dbReference type="Gene3D" id="3.10.50.40">
    <property type="match status" value="1"/>
</dbReference>
<reference evidence="4 5" key="1">
    <citation type="submission" date="2019-12" db="EMBL/GenBank/DDBJ databases">
        <title>Whole-genome analyses of novel actinobacteria.</title>
        <authorList>
            <person name="Sahin N."/>
            <person name="Saygin H."/>
        </authorList>
    </citation>
    <scope>NUCLEOTIDE SEQUENCE [LARGE SCALE GENOMIC DNA]</scope>
    <source>
        <strain evidence="4 5">KC615</strain>
    </source>
</reference>
<feature type="transmembrane region" description="Helical" evidence="2">
    <location>
        <begin position="7"/>
        <end position="29"/>
    </location>
</feature>
<dbReference type="PROSITE" id="PS50198">
    <property type="entry name" value="PPIC_PPIASE_2"/>
    <property type="match status" value="1"/>
</dbReference>
<accession>A0A6I4W1C0</accession>